<gene>
    <name evidence="6" type="ORF">PFFCH_05760</name>
</gene>
<evidence type="ECO:0000259" key="2">
    <source>
        <dbReference type="Pfam" id="PF03011"/>
    </source>
</evidence>
<dbReference type="InterPro" id="IPR008602">
    <property type="entry name" value="Duffy-antigen-binding"/>
</dbReference>
<evidence type="ECO:0000256" key="1">
    <source>
        <dbReference type="SAM" id="MobiDB-lite"/>
    </source>
</evidence>
<dbReference type="Pfam" id="PF03011">
    <property type="entry name" value="PFEMP"/>
    <property type="match status" value="1"/>
</dbReference>
<evidence type="ECO:0000259" key="5">
    <source>
        <dbReference type="Pfam" id="PF22672"/>
    </source>
</evidence>
<dbReference type="InterPro" id="IPR042202">
    <property type="entry name" value="Duffy-ag-bd_sf"/>
</dbReference>
<dbReference type="Pfam" id="PF18562">
    <property type="entry name" value="CIDR1_gamma"/>
    <property type="match status" value="1"/>
</dbReference>
<feature type="domain" description="Duffy-binding-like" evidence="5">
    <location>
        <begin position="233"/>
        <end position="382"/>
    </location>
</feature>
<dbReference type="FunFam" id="1.20.58.1930:FF:000001">
    <property type="entry name" value="Erythrocyte membrane protein 1, PfEMP1"/>
    <property type="match status" value="1"/>
</dbReference>
<evidence type="ECO:0000259" key="3">
    <source>
        <dbReference type="Pfam" id="PF05424"/>
    </source>
</evidence>
<proteinExistence type="predicted"/>
<feature type="region of interest" description="Disordered" evidence="1">
    <location>
        <begin position="193"/>
        <end position="214"/>
    </location>
</feature>
<feature type="domain" description="Duffy-antigen binding" evidence="3">
    <location>
        <begin position="42"/>
        <end position="158"/>
    </location>
</feature>
<accession>A0A024VEV4</accession>
<feature type="domain" description="Cysteine-rich interdomain region 1 gamma" evidence="4">
    <location>
        <begin position="430"/>
        <end position="492"/>
    </location>
</feature>
<dbReference type="Gene3D" id="1.20.58.830">
    <property type="match status" value="1"/>
</dbReference>
<dbReference type="Gene3D" id="1.20.58.1930">
    <property type="match status" value="1"/>
</dbReference>
<name>A0A024VEV4_PLAFA</name>
<dbReference type="AlphaFoldDB" id="A0A024VEV4"/>
<dbReference type="InterPro" id="IPR054595">
    <property type="entry name" value="DBL_C"/>
</dbReference>
<evidence type="ECO:0000259" key="4">
    <source>
        <dbReference type="Pfam" id="PF18562"/>
    </source>
</evidence>
<reference evidence="6 7" key="1">
    <citation type="submission" date="2013-02" db="EMBL/GenBank/DDBJ databases">
        <title>The Genome Annotation of Plasmodium falciparum FCH/4.</title>
        <authorList>
            <consortium name="The Broad Institute Genome Sequencing Platform"/>
            <consortium name="The Broad Institute Genome Sequencing Center for Infectious Disease"/>
            <person name="Neafsey D."/>
            <person name="Hoffman S."/>
            <person name="Volkman S."/>
            <person name="Rosenthal P."/>
            <person name="Walker B."/>
            <person name="Young S.K."/>
            <person name="Zeng Q."/>
            <person name="Gargeya S."/>
            <person name="Fitzgerald M."/>
            <person name="Haas B."/>
            <person name="Abouelleil A."/>
            <person name="Allen A.W."/>
            <person name="Alvarado L."/>
            <person name="Arachchi H.M."/>
            <person name="Berlin A.M."/>
            <person name="Chapman S.B."/>
            <person name="Gainer-Dewar J."/>
            <person name="Goldberg J."/>
            <person name="Griggs A."/>
            <person name="Gujja S."/>
            <person name="Hansen M."/>
            <person name="Howarth C."/>
            <person name="Imamovic A."/>
            <person name="Ireland A."/>
            <person name="Larimer J."/>
            <person name="McCowan C."/>
            <person name="Murphy C."/>
            <person name="Pearson M."/>
            <person name="Poon T.W."/>
            <person name="Priest M."/>
            <person name="Roberts A."/>
            <person name="Saif S."/>
            <person name="Shea T."/>
            <person name="Sisk P."/>
            <person name="Sykes S."/>
            <person name="Wortman J."/>
            <person name="Nusbaum C."/>
            <person name="Birren B."/>
        </authorList>
    </citation>
    <scope>NUCLEOTIDE SEQUENCE [LARGE SCALE GENOMIC DNA]</scope>
    <source>
        <strain evidence="6 7">FCH/4</strain>
    </source>
</reference>
<dbReference type="EMBL" id="KI928173">
    <property type="protein sequence ID" value="ETW26818.1"/>
    <property type="molecule type" value="Genomic_DNA"/>
</dbReference>
<sequence>YKKEWEAQKNKAQNSLLPFGAPVGLQPPDRNSANGEEEDKDPQEELQKSGEIPNDFLRQMFYTLADYKDILFSGDKDKKNGYNDIITGDKEMEQRESKIKEAIQEFFEQNSNKEAPPPEKNPGQTAQQWWQAHGPDIWKGMVCALTYKETSGSGSDGKTTTITQDTGLKEALLDTTGKKPKIPKYEYNTVKLDDTSGAKQTEAPASSGDTPTLNNPKLTQFVKIPPFFRWLHEWGSDFCDKRARMLEQLEKVCRSGKYGKEHCSGDGHVCDKKYLQHNDMFADLFCRDCHKQCRKYRKWIDIKFVEYHNQKNKYGEEHGKLPNNSNGGDNNCCNEIEKHTTAPHFLAALKHCKNYEGDKEKVKEDEKNKTDFNKPLQTFSPSTYCETCPPNKVNCSSGSRRSGGNDQCTAVNGNKWQSVFNSINGKVEKSTIEVEMIDRRWPFIKNYLENSQKLQNSNDLFKTSRLFKGIRKQNWTCKFNKDEKMDVCHLTNFNDKIDLNPYTTFKVLLHYWLEDFIEGYYILKKRKVFEQCKENGGNKCSEESKKNCACVKTWVAQKTTEWNQIKDHYNKKEYGKGNDIKSKVRNFLETLIPRMDLTNGKKKIQQLNEFLRSYECKCVDNAGNSEKDVVECLLQKLEKEATSCPAPTSGKETNCDENTTPQPDEEEELLEENPENTVGKQQPSFCPTVEEKKKEVEDGCKPAEEKSSEEPEQTPVLKPEEEVPAPEGTEQLPHPPVEPPQADQPLDPTILQTTIPFGSHNIRNTPPPPPTRTMQNPPNICMT</sequence>
<feature type="compositionally biased region" description="Basic and acidic residues" evidence="1">
    <location>
        <begin position="689"/>
        <end position="709"/>
    </location>
</feature>
<feature type="domain" description="Duffy-binding-like" evidence="2">
    <location>
        <begin position="508"/>
        <end position="646"/>
    </location>
</feature>
<dbReference type="InterPro" id="IPR004258">
    <property type="entry name" value="DBL"/>
</dbReference>
<feature type="compositionally biased region" description="Low complexity" evidence="1">
    <location>
        <begin position="772"/>
        <end position="783"/>
    </location>
</feature>
<dbReference type="GO" id="GO:0016020">
    <property type="term" value="C:membrane"/>
    <property type="evidence" value="ECO:0007669"/>
    <property type="project" value="InterPro"/>
</dbReference>
<dbReference type="Pfam" id="PF22672">
    <property type="entry name" value="DBL_C"/>
    <property type="match status" value="1"/>
</dbReference>
<dbReference type="Proteomes" id="UP000030656">
    <property type="component" value="Unassembled WGS sequence"/>
</dbReference>
<feature type="region of interest" description="Disordered" evidence="1">
    <location>
        <begin position="1"/>
        <end position="52"/>
    </location>
</feature>
<dbReference type="GO" id="GO:0046789">
    <property type="term" value="F:host cell surface receptor binding"/>
    <property type="evidence" value="ECO:0007669"/>
    <property type="project" value="InterPro"/>
</dbReference>
<feature type="compositionally biased region" description="Polar residues" evidence="1">
    <location>
        <begin position="650"/>
        <end position="662"/>
    </location>
</feature>
<organism evidence="6 7">
    <name type="scientific">Plasmodium falciparum FCH/4</name>
    <dbReference type="NCBI Taxonomy" id="1036724"/>
    <lineage>
        <taxon>Eukaryota</taxon>
        <taxon>Sar</taxon>
        <taxon>Alveolata</taxon>
        <taxon>Apicomplexa</taxon>
        <taxon>Aconoidasida</taxon>
        <taxon>Haemosporida</taxon>
        <taxon>Plasmodiidae</taxon>
        <taxon>Plasmodium</taxon>
        <taxon>Plasmodium (Laverania)</taxon>
    </lineage>
</organism>
<dbReference type="SUPFAM" id="SSF140924">
    <property type="entry name" value="Duffy binding domain-like"/>
    <property type="match status" value="2"/>
</dbReference>
<dbReference type="Pfam" id="PF05424">
    <property type="entry name" value="Duffy_binding"/>
    <property type="match status" value="1"/>
</dbReference>
<feature type="non-terminal residue" evidence="6">
    <location>
        <position position="1"/>
    </location>
</feature>
<feature type="compositionally biased region" description="Polar residues" evidence="1">
    <location>
        <begin position="197"/>
        <end position="214"/>
    </location>
</feature>
<feature type="compositionally biased region" description="Acidic residues" evidence="1">
    <location>
        <begin position="663"/>
        <end position="674"/>
    </location>
</feature>
<evidence type="ECO:0000313" key="7">
    <source>
        <dbReference type="Proteomes" id="UP000030656"/>
    </source>
</evidence>
<feature type="region of interest" description="Disordered" evidence="1">
    <location>
        <begin position="641"/>
        <end position="783"/>
    </location>
</feature>
<dbReference type="Gene3D" id="1.20.1310.20">
    <property type="entry name" value="Duffy-antigen binding domain"/>
    <property type="match status" value="1"/>
</dbReference>
<dbReference type="FunFam" id="1.20.58.830:FF:000002">
    <property type="entry name" value="Erythrocyte membrane protein 1, PfEMP1"/>
    <property type="match status" value="1"/>
</dbReference>
<protein>
    <recommendedName>
        <fullName evidence="8">Duffy-binding-like domain-containing protein</fullName>
    </recommendedName>
</protein>
<reference evidence="6 7" key="2">
    <citation type="submission" date="2013-02" db="EMBL/GenBank/DDBJ databases">
        <title>The Genome Sequence of Plasmodium falciparum FCH/4.</title>
        <authorList>
            <consortium name="The Broad Institute Genome Sequencing Platform"/>
            <consortium name="The Broad Institute Genome Sequencing Center for Infectious Disease"/>
            <person name="Neafsey D."/>
            <person name="Cheeseman I."/>
            <person name="Volkman S."/>
            <person name="Adams J."/>
            <person name="Walker B."/>
            <person name="Young S.K."/>
            <person name="Zeng Q."/>
            <person name="Gargeya S."/>
            <person name="Fitzgerald M."/>
            <person name="Haas B."/>
            <person name="Abouelleil A."/>
            <person name="Alvarado L."/>
            <person name="Arachchi H.M."/>
            <person name="Berlin A.M."/>
            <person name="Chapman S.B."/>
            <person name="Dewar J."/>
            <person name="Goldberg J."/>
            <person name="Griggs A."/>
            <person name="Gujja S."/>
            <person name="Hansen M."/>
            <person name="Howarth C."/>
            <person name="Imamovic A."/>
            <person name="Larimer J."/>
            <person name="McCowan C."/>
            <person name="Murphy C."/>
            <person name="Neiman D."/>
            <person name="Pearson M."/>
            <person name="Priest M."/>
            <person name="Roberts A."/>
            <person name="Saif S."/>
            <person name="Shea T."/>
            <person name="Sisk P."/>
            <person name="Sykes S."/>
            <person name="Wortman J."/>
            <person name="Nusbaum C."/>
            <person name="Birren B."/>
        </authorList>
    </citation>
    <scope>NUCLEOTIDE SEQUENCE [LARGE SCALE GENOMIC DNA]</scope>
    <source>
        <strain evidence="6 7">FCH/4</strain>
    </source>
</reference>
<dbReference type="InterPro" id="IPR041480">
    <property type="entry name" value="CIDR1_gamma"/>
</dbReference>
<evidence type="ECO:0000313" key="6">
    <source>
        <dbReference type="EMBL" id="ETW26818.1"/>
    </source>
</evidence>
<evidence type="ECO:0008006" key="8">
    <source>
        <dbReference type="Google" id="ProtNLM"/>
    </source>
</evidence>